<comment type="subcellular location">
    <subcellularLocation>
        <location evidence="1">Membrane</location>
        <topology evidence="1">Single-pass membrane protein</topology>
    </subcellularLocation>
</comment>
<evidence type="ECO:0000313" key="8">
    <source>
        <dbReference type="Proteomes" id="UP000064893"/>
    </source>
</evidence>
<dbReference type="Gene3D" id="2.40.30.170">
    <property type="match status" value="1"/>
</dbReference>
<keyword evidence="2 5" id="KW-0812">Transmembrane</keyword>
<keyword evidence="3 5" id="KW-1133">Transmembrane helix</keyword>
<evidence type="ECO:0000256" key="3">
    <source>
        <dbReference type="ARBA" id="ARBA00022989"/>
    </source>
</evidence>
<evidence type="ECO:0000313" key="7">
    <source>
        <dbReference type="EMBL" id="ALO16811.1"/>
    </source>
</evidence>
<organism evidence="7 8">
    <name type="scientific">Salinivirga cyanobacteriivorans</name>
    <dbReference type="NCBI Taxonomy" id="1307839"/>
    <lineage>
        <taxon>Bacteria</taxon>
        <taxon>Pseudomonadati</taxon>
        <taxon>Bacteroidota</taxon>
        <taxon>Bacteroidia</taxon>
        <taxon>Bacteroidales</taxon>
        <taxon>Salinivirgaceae</taxon>
        <taxon>Salinivirga</taxon>
    </lineage>
</organism>
<dbReference type="RefSeq" id="WP_057954160.1">
    <property type="nucleotide sequence ID" value="NZ_CP013118.1"/>
</dbReference>
<evidence type="ECO:0000256" key="1">
    <source>
        <dbReference type="ARBA" id="ARBA00004167"/>
    </source>
</evidence>
<dbReference type="InterPro" id="IPR058982">
    <property type="entry name" value="Beta-barrel_AprE"/>
</dbReference>
<gene>
    <name evidence="7" type="primary">hlyD_2</name>
    <name evidence="7" type="ORF">L21SP5_03196</name>
</gene>
<accession>A0A0S2I3Q0</accession>
<name>A0A0S2I3Q0_9BACT</name>
<feature type="domain" description="AprE-like beta-barrel" evidence="6">
    <location>
        <begin position="336"/>
        <end position="419"/>
    </location>
</feature>
<protein>
    <submittedName>
        <fullName evidence="7">Hemolysin secretion protein D, chromosomal</fullName>
    </submittedName>
</protein>
<dbReference type="GO" id="GO:0016020">
    <property type="term" value="C:membrane"/>
    <property type="evidence" value="ECO:0007669"/>
    <property type="project" value="UniProtKB-SubCell"/>
</dbReference>
<dbReference type="EMBL" id="CP013118">
    <property type="protein sequence ID" value="ALO16811.1"/>
    <property type="molecule type" value="Genomic_DNA"/>
</dbReference>
<dbReference type="PRINTS" id="PR01490">
    <property type="entry name" value="RTXTOXIND"/>
</dbReference>
<dbReference type="STRING" id="1307839.L21SP5_03196"/>
<evidence type="ECO:0000259" key="6">
    <source>
        <dbReference type="Pfam" id="PF26002"/>
    </source>
</evidence>
<feature type="transmembrane region" description="Helical" evidence="5">
    <location>
        <begin position="29"/>
        <end position="53"/>
    </location>
</feature>
<sequence length="439" mass="50127">MPDSPKLNNNIELRSEEVQEILGHIPPWIVRWGITTFFIILISLFIGSAFFAYPDVVAGEIEILSENPPIEIKSKVSGYVDSLLVADNANVSDNQVIAILQNPASYKNVIEAKIYLNKVAQHLSFHSLKLIPIPERSFALGSMQNQWSSFISSLYNYEQFILEHYYDKKTKHLTQKIEQQELLIKSQAKQIELEKKSLKLSKSQFSKDSMLFSKEVIAEAEFDKSKQTLIAKKQSLENQQSAMTNARLQLTSYYDQLIDYSSQDKNKKDQLLVSIRENIQILKAQIEGWEENYLIKSTKKGKVSFTGIWSAKQPVQTGETVCTIIPEQTGQILGRIKLNTQGAGKVEPGQKVNIKLSDYPYMEYGVLQGKVKDIAKVPVQTTEGYYYWAYVSIEKPLRTTYNKHIDFRQKMPGTAEIVTKDLSVLDRFLQPIMHAIKNK</sequence>
<dbReference type="KEGG" id="blq:L21SP5_03196"/>
<dbReference type="Pfam" id="PF26002">
    <property type="entry name" value="Beta-barrel_AprE"/>
    <property type="match status" value="1"/>
</dbReference>
<reference evidence="7 8" key="1">
    <citation type="submission" date="2015-11" db="EMBL/GenBank/DDBJ databases">
        <title>Description and complete genome sequence of a novel strain predominating in hypersaline microbial mats and representing a new family of the Bacteriodetes phylum.</title>
        <authorList>
            <person name="Spring S."/>
            <person name="Bunk B."/>
            <person name="Sproer C."/>
            <person name="Klenk H.-P."/>
        </authorList>
    </citation>
    <scope>NUCLEOTIDE SEQUENCE [LARGE SCALE GENOMIC DNA]</scope>
    <source>
        <strain evidence="7 8">L21-Spi-D4</strain>
    </source>
</reference>
<dbReference type="AlphaFoldDB" id="A0A0S2I3Q0"/>
<dbReference type="Proteomes" id="UP000064893">
    <property type="component" value="Chromosome"/>
</dbReference>
<keyword evidence="4 5" id="KW-0472">Membrane</keyword>
<dbReference type="PANTHER" id="PTHR30386">
    <property type="entry name" value="MEMBRANE FUSION SUBUNIT OF EMRAB-TOLC MULTIDRUG EFFLUX PUMP"/>
    <property type="match status" value="1"/>
</dbReference>
<evidence type="ECO:0000256" key="4">
    <source>
        <dbReference type="ARBA" id="ARBA00023136"/>
    </source>
</evidence>
<dbReference type="OrthoDB" id="7057889at2"/>
<proteinExistence type="predicted"/>
<dbReference type="PANTHER" id="PTHR30386:SF26">
    <property type="entry name" value="TRANSPORT PROTEIN COMB"/>
    <property type="match status" value="1"/>
</dbReference>
<evidence type="ECO:0000256" key="2">
    <source>
        <dbReference type="ARBA" id="ARBA00022692"/>
    </source>
</evidence>
<dbReference type="InterPro" id="IPR050739">
    <property type="entry name" value="MFP"/>
</dbReference>
<keyword evidence="8" id="KW-1185">Reference proteome</keyword>
<evidence type="ECO:0000256" key="5">
    <source>
        <dbReference type="SAM" id="Phobius"/>
    </source>
</evidence>